<evidence type="ECO:0000313" key="2">
    <source>
        <dbReference type="EMBL" id="MCQ4841544.1"/>
    </source>
</evidence>
<dbReference type="RefSeq" id="WP_242871045.1">
    <property type="nucleotide sequence ID" value="NZ_CABKVV010000008.1"/>
</dbReference>
<dbReference type="Proteomes" id="UP001524473">
    <property type="component" value="Unassembled WGS sequence"/>
</dbReference>
<evidence type="ECO:0000256" key="1">
    <source>
        <dbReference type="SAM" id="Phobius"/>
    </source>
</evidence>
<sequence length="96" mass="10862">MSEFFEMLMVVAFGISWPLNIVKSLRSRTAKGKSAAFTVLILIGYVCGIVSKLTADKGLTYVFVFYVLNLVMVSVDLGLYFRNRRLDAERDRTAEK</sequence>
<proteinExistence type="predicted"/>
<evidence type="ECO:0000313" key="3">
    <source>
        <dbReference type="Proteomes" id="UP001524473"/>
    </source>
</evidence>
<name>A0ABT1S3N0_9FIRM</name>
<comment type="caution">
    <text evidence="2">The sequence shown here is derived from an EMBL/GenBank/DDBJ whole genome shotgun (WGS) entry which is preliminary data.</text>
</comment>
<keyword evidence="3" id="KW-1185">Reference proteome</keyword>
<protein>
    <recommendedName>
        <fullName evidence="4">PQ loop repeat protein</fullName>
    </recommendedName>
</protein>
<feature type="transmembrane region" description="Helical" evidence="1">
    <location>
        <begin position="34"/>
        <end position="53"/>
    </location>
</feature>
<feature type="transmembrane region" description="Helical" evidence="1">
    <location>
        <begin position="59"/>
        <end position="81"/>
    </location>
</feature>
<keyword evidence="1" id="KW-1133">Transmembrane helix</keyword>
<accession>A0ABT1S3N0</accession>
<feature type="transmembrane region" description="Helical" evidence="1">
    <location>
        <begin position="6"/>
        <end position="22"/>
    </location>
</feature>
<organism evidence="2 3">
    <name type="scientific">Neglectibacter timonensis</name>
    <dbReference type="NCBI Taxonomy" id="1776382"/>
    <lineage>
        <taxon>Bacteria</taxon>
        <taxon>Bacillati</taxon>
        <taxon>Bacillota</taxon>
        <taxon>Clostridia</taxon>
        <taxon>Eubacteriales</taxon>
        <taxon>Oscillospiraceae</taxon>
        <taxon>Neglectibacter</taxon>
    </lineage>
</organism>
<reference evidence="2 3" key="1">
    <citation type="submission" date="2022-06" db="EMBL/GenBank/DDBJ databases">
        <title>Isolation of gut microbiota from human fecal samples.</title>
        <authorList>
            <person name="Pamer E.G."/>
            <person name="Barat B."/>
            <person name="Waligurski E."/>
            <person name="Medina S."/>
            <person name="Paddock L."/>
            <person name="Mostad J."/>
        </authorList>
    </citation>
    <scope>NUCLEOTIDE SEQUENCE [LARGE SCALE GENOMIC DNA]</scope>
    <source>
        <strain evidence="2 3">DFI.9.73</strain>
    </source>
</reference>
<keyword evidence="1" id="KW-0472">Membrane</keyword>
<dbReference type="GeneID" id="90530971"/>
<evidence type="ECO:0008006" key="4">
    <source>
        <dbReference type="Google" id="ProtNLM"/>
    </source>
</evidence>
<gene>
    <name evidence="2" type="ORF">NE695_16665</name>
</gene>
<keyword evidence="1" id="KW-0812">Transmembrane</keyword>
<dbReference type="EMBL" id="JANFZH010000055">
    <property type="protein sequence ID" value="MCQ4841544.1"/>
    <property type="molecule type" value="Genomic_DNA"/>
</dbReference>